<dbReference type="GO" id="GO:0005198">
    <property type="term" value="F:structural molecule activity"/>
    <property type="evidence" value="ECO:0007669"/>
    <property type="project" value="InterPro"/>
</dbReference>
<sequence length="675" mass="74103">MRLPFHKYVGPGNELNNGDPVDEDDNIAQVHDNDYERAQNQEQIREADTHAINDFIGSFQSGNLHSAIGAAGLAIKRGAEDIVGPIYGMSKKEPRYQPYLGLGHNNHHRDSSQSSQESQLETPHGYGSQRFDNPQSSTIEEPPIPTEKGKKRINIISNQKVKSPDQPPAKKIGIATPNNSQQSSQGSSLNLADFFQNFDPGMEVDQGAPGDVLGTGVGTKAGSGPGMGSAGSMALGTPSTINVPKMSGIPFKHTLHQQFRFIVPSCLTKQRCILTANKTQSGTAGSKSLWERQLYIGSSLGIDMSRIAQYMDANTYMSLSNNCTTWKAGTASLDVISLGVRAPYSTAQSNIEVANANLQANVCDISDFQHDYGIQITDEIDSGGYIAKLWGGTFQNYKAIPWTAEFANISSRFETRVLRQRVIIRDLFWSRDEAANPMSASDVQLMDPNYCQYIKKSVNGSNLLGTAFQHKTEFNRTQHINAGTMRQPIPASGRGTTYRSMADNSGIELITPTMPIDVNDSPVTQNCTFQGFDGQSGVVAYEYASLFGYLKNDVETPNVKDRYALYSIYNLRNFVNDPITDTGTAAYNSIIDMNWEVILSFSLDISGEYITPMFANVMTAVTGQRNKRNMIRDAGDLGNNWQSVYRVDTVTQYPNVPRYKVSGLNAGGWNTAPKN</sequence>
<organism evidence="3">
    <name type="scientific">Ficedula mugimaki parvoviridae sp</name>
    <dbReference type="NCBI Taxonomy" id="2794480"/>
    <lineage>
        <taxon>Viruses</taxon>
        <taxon>Monodnaviria</taxon>
        <taxon>Shotokuvirae</taxon>
        <taxon>Cossaviricota</taxon>
        <taxon>Quintoviricetes</taxon>
        <taxon>Piccovirales</taxon>
        <taxon>Parvoviridae</taxon>
    </lineage>
</organism>
<protein>
    <submittedName>
        <fullName evidence="3">Capsid protein VP</fullName>
    </submittedName>
</protein>
<dbReference type="InterPro" id="IPR013607">
    <property type="entry name" value="Phospholipase_A2-like"/>
</dbReference>
<evidence type="ECO:0000259" key="2">
    <source>
        <dbReference type="Pfam" id="PF08398"/>
    </source>
</evidence>
<feature type="compositionally biased region" description="Low complexity" evidence="1">
    <location>
        <begin position="178"/>
        <end position="187"/>
    </location>
</feature>
<dbReference type="Pfam" id="PF08398">
    <property type="entry name" value="Phospholip_A2_4"/>
    <property type="match status" value="1"/>
</dbReference>
<feature type="compositionally biased region" description="Polar residues" evidence="1">
    <location>
        <begin position="130"/>
        <end position="139"/>
    </location>
</feature>
<dbReference type="EMBL" id="MW046552">
    <property type="protein sequence ID" value="QVW56798.1"/>
    <property type="molecule type" value="Genomic_DNA"/>
</dbReference>
<accession>A0A8E7L4R2</accession>
<name>A0A8E7L4R2_9VIRU</name>
<evidence type="ECO:0000313" key="3">
    <source>
        <dbReference type="EMBL" id="QVW56798.1"/>
    </source>
</evidence>
<feature type="region of interest" description="Disordered" evidence="1">
    <location>
        <begin position="97"/>
        <end position="187"/>
    </location>
</feature>
<evidence type="ECO:0000256" key="1">
    <source>
        <dbReference type="SAM" id="MobiDB-lite"/>
    </source>
</evidence>
<reference evidence="3" key="1">
    <citation type="submission" date="2020-09" db="EMBL/GenBank/DDBJ databases">
        <title>Parvovirus dark matter in the feces of wild birds.</title>
        <authorList>
            <person name="Dai Z."/>
            <person name="Yang S."/>
            <person name="Zhang W."/>
        </authorList>
    </citation>
    <scope>NUCLEOTIDE SEQUENCE</scope>
    <source>
        <strain evidence="3">Muf159par010</strain>
    </source>
</reference>
<proteinExistence type="predicted"/>
<feature type="domain" description="Phospholipase A2-like" evidence="2">
    <location>
        <begin position="2"/>
        <end position="44"/>
    </location>
</feature>